<dbReference type="SUPFAM" id="SSF47413">
    <property type="entry name" value="lambda repressor-like DNA-binding domains"/>
    <property type="match status" value="1"/>
</dbReference>
<evidence type="ECO:0000259" key="1">
    <source>
        <dbReference type="PROSITE" id="PS50943"/>
    </source>
</evidence>
<dbReference type="Pfam" id="PF13443">
    <property type="entry name" value="HTH_26"/>
    <property type="match status" value="1"/>
</dbReference>
<dbReference type="AlphaFoldDB" id="W1Q2K0"/>
<protein>
    <submittedName>
        <fullName evidence="2">DNA-binding helix-turn-helix protein</fullName>
    </submittedName>
</protein>
<comment type="caution">
    <text evidence="2">The sequence shown here is derived from an EMBL/GenBank/DDBJ whole genome shotgun (WGS) entry which is preliminary data.</text>
</comment>
<dbReference type="GeneID" id="84817949"/>
<accession>W1Q2K0</accession>
<gene>
    <name evidence="2" type="ORF">GCWU000182_001447</name>
</gene>
<dbReference type="SMART" id="SM00530">
    <property type="entry name" value="HTH_XRE"/>
    <property type="match status" value="1"/>
</dbReference>
<evidence type="ECO:0000313" key="2">
    <source>
        <dbReference type="EMBL" id="ESK65286.1"/>
    </source>
</evidence>
<dbReference type="OrthoDB" id="5190137at2"/>
<dbReference type="eggNOG" id="COG1396">
    <property type="taxonomic scope" value="Bacteria"/>
</dbReference>
<dbReference type="PROSITE" id="PS50943">
    <property type="entry name" value="HTH_CROC1"/>
    <property type="match status" value="1"/>
</dbReference>
<dbReference type="STRING" id="592010.GCWU000182_001447"/>
<reference evidence="2" key="1">
    <citation type="submission" date="2013-06" db="EMBL/GenBank/DDBJ databases">
        <authorList>
            <person name="Weinstock G."/>
            <person name="Sodergren E."/>
            <person name="Clifton S."/>
            <person name="Fulton L."/>
            <person name="Fulton B."/>
            <person name="Courtney L."/>
            <person name="Fronick C."/>
            <person name="Harrison M."/>
            <person name="Strong C."/>
            <person name="Farmer C."/>
            <person name="Delahaunty K."/>
            <person name="Markovic C."/>
            <person name="Hall O."/>
            <person name="Minx P."/>
            <person name="Tomlinson C."/>
            <person name="Mitreva M."/>
            <person name="Nelson J."/>
            <person name="Hou S."/>
            <person name="Wollam A."/>
            <person name="Pepin K.H."/>
            <person name="Johnson M."/>
            <person name="Bhonagiri V."/>
            <person name="Nash W.E."/>
            <person name="Warren W."/>
            <person name="Chinwalla A."/>
            <person name="Mardis E.R."/>
            <person name="Wilson R.K."/>
        </authorList>
    </citation>
    <scope>NUCLEOTIDE SEQUENCE [LARGE SCALE GENOMIC DNA]</scope>
    <source>
        <strain evidence="2">ATCC 49176</strain>
    </source>
</reference>
<dbReference type="Gene3D" id="1.10.260.40">
    <property type="entry name" value="lambda repressor-like DNA-binding domains"/>
    <property type="match status" value="1"/>
</dbReference>
<evidence type="ECO:0000313" key="3">
    <source>
        <dbReference type="Proteomes" id="UP000019050"/>
    </source>
</evidence>
<keyword evidence="2" id="KW-0238">DNA-binding</keyword>
<dbReference type="InterPro" id="IPR010982">
    <property type="entry name" value="Lambda_DNA-bd_dom_sf"/>
</dbReference>
<dbReference type="HOGENOM" id="CLU_066192_4_0_9"/>
<feature type="domain" description="HTH cro/C1-type" evidence="1">
    <location>
        <begin position="8"/>
        <end position="60"/>
    </location>
</feature>
<name>W1Q2K0_ABIDE</name>
<dbReference type="GO" id="GO:0003677">
    <property type="term" value="F:DNA binding"/>
    <property type="evidence" value="ECO:0007669"/>
    <property type="project" value="UniProtKB-KW"/>
</dbReference>
<dbReference type="InterPro" id="IPR001387">
    <property type="entry name" value="Cro/C1-type_HTH"/>
</dbReference>
<proteinExistence type="predicted"/>
<dbReference type="RefSeq" id="WP_023392089.1">
    <property type="nucleotide sequence ID" value="NZ_KI535340.1"/>
</dbReference>
<sequence>MFSTFEIIKDLCRQRKISIAKVESDLGYSRNTLYKMKTQTPSAERIKELADYFQVSADYLLSREVDTHPTYAQFFRVDVSDLTDSEKEEFEQEMQAMSDFIAERIRIRKAQKD</sequence>
<organism evidence="2 3">
    <name type="scientific">Abiotrophia defectiva ATCC 49176</name>
    <dbReference type="NCBI Taxonomy" id="592010"/>
    <lineage>
        <taxon>Bacteria</taxon>
        <taxon>Bacillati</taxon>
        <taxon>Bacillota</taxon>
        <taxon>Bacilli</taxon>
        <taxon>Lactobacillales</taxon>
        <taxon>Aerococcaceae</taxon>
        <taxon>Abiotrophia</taxon>
    </lineage>
</organism>
<dbReference type="EMBL" id="ACIN03000013">
    <property type="protein sequence ID" value="ESK65286.1"/>
    <property type="molecule type" value="Genomic_DNA"/>
</dbReference>
<dbReference type="CDD" id="cd00093">
    <property type="entry name" value="HTH_XRE"/>
    <property type="match status" value="1"/>
</dbReference>
<dbReference type="Proteomes" id="UP000019050">
    <property type="component" value="Unassembled WGS sequence"/>
</dbReference>
<keyword evidence="3" id="KW-1185">Reference proteome</keyword>